<organism evidence="1 2">
    <name type="scientific">Nocardia uniformis</name>
    <dbReference type="NCBI Taxonomy" id="53432"/>
    <lineage>
        <taxon>Bacteria</taxon>
        <taxon>Bacillati</taxon>
        <taxon>Actinomycetota</taxon>
        <taxon>Actinomycetes</taxon>
        <taxon>Mycobacteriales</taxon>
        <taxon>Nocardiaceae</taxon>
        <taxon>Nocardia</taxon>
    </lineage>
</organism>
<accession>A0A849C373</accession>
<sequence>MPHTAATATAYVITALEAKGTATRDDFDIPAIVTVTHGLAETWDFHSVDPTTFWNVAATFIKQ</sequence>
<comment type="caution">
    <text evidence="1">The sequence shown here is derived from an EMBL/GenBank/DDBJ whole genome shotgun (WGS) entry which is preliminary data.</text>
</comment>
<reference evidence="1 2" key="1">
    <citation type="submission" date="2020-05" db="EMBL/GenBank/DDBJ databases">
        <title>MicrobeNet Type strains.</title>
        <authorList>
            <person name="Nicholson A.C."/>
        </authorList>
    </citation>
    <scope>NUCLEOTIDE SEQUENCE [LARGE SCALE GENOMIC DNA]</scope>
    <source>
        <strain evidence="1 2">JCM 3224</strain>
    </source>
</reference>
<gene>
    <name evidence="1" type="ORF">HLB23_25565</name>
</gene>
<evidence type="ECO:0000313" key="2">
    <source>
        <dbReference type="Proteomes" id="UP000586827"/>
    </source>
</evidence>
<keyword evidence="2" id="KW-1185">Reference proteome</keyword>
<dbReference type="AlphaFoldDB" id="A0A849C373"/>
<name>A0A849C373_9NOCA</name>
<protein>
    <submittedName>
        <fullName evidence="1">Uncharacterized protein</fullName>
    </submittedName>
</protein>
<evidence type="ECO:0000313" key="1">
    <source>
        <dbReference type="EMBL" id="NNH73183.1"/>
    </source>
</evidence>
<proteinExistence type="predicted"/>
<dbReference type="EMBL" id="JABELX010000009">
    <property type="protein sequence ID" value="NNH73183.1"/>
    <property type="molecule type" value="Genomic_DNA"/>
</dbReference>
<dbReference type="RefSeq" id="WP_067527877.1">
    <property type="nucleotide sequence ID" value="NZ_JABELX010000009.1"/>
</dbReference>
<dbReference type="Proteomes" id="UP000586827">
    <property type="component" value="Unassembled WGS sequence"/>
</dbReference>